<reference evidence="4 5" key="1">
    <citation type="submission" date="2022-08" db="EMBL/GenBank/DDBJ databases">
        <title>Paenibacillus endoradicis sp. nov., Paenibacillus radicibacter sp. nov and Paenibacillus pararadicis sp. nov., three cold-adapted plant growth-promoting bacteria isolated from root of Larix gmelinii in Great Khingan.</title>
        <authorList>
            <person name="Xue H."/>
        </authorList>
    </citation>
    <scope>NUCLEOTIDE SEQUENCE [LARGE SCALE GENOMIC DNA]</scope>
    <source>
        <strain evidence="4 5">N5-1-1-5</strain>
    </source>
</reference>
<organism evidence="4 5">
    <name type="scientific">Paenibacillus radicis</name>
    <name type="common">ex Xue et al. 2023</name>
    <dbReference type="NCBI Taxonomy" id="2972489"/>
    <lineage>
        <taxon>Bacteria</taxon>
        <taxon>Bacillati</taxon>
        <taxon>Bacillota</taxon>
        <taxon>Bacilli</taxon>
        <taxon>Bacillales</taxon>
        <taxon>Paenibacillaceae</taxon>
        <taxon>Paenibacillus</taxon>
    </lineage>
</organism>
<evidence type="ECO:0000256" key="3">
    <source>
        <dbReference type="SAM" id="Phobius"/>
    </source>
</evidence>
<gene>
    <name evidence="4" type="ORF">NV381_26275</name>
</gene>
<sequence>MTLWKNIRKWSKKSQQTKSDFATSFRKRSLSSDLQTNIDQIKEEFGSSPDVIIREFLLGTESVLKVAMIYMDGLVNKNAIFHFVGHFLNGEYQKDWLANANPHESLLHFLRNHAHEIHELRTIETWNEMMLSCLSGDTVILIDGSNNGIGGNTRGGELRQISESTTQVVIRGPKDAFIESIGTNIALVRRRIKNPNLWLENMEIGKVTRTDVAILYLHGIAKEDLIKDIKKRLLEIEIDSIMESGNIEELIEDQTFTPFPTIYNTDRPDIIAANIIEGRVAIFVDGTPFVLIVPTIFSQFFQSAEDYYQRFDFATFVRLLRYVSFFISVMGPSIYIALITFHQEMIPSQLLFSLVSSREGVPFPALVEALMMELSFEILREAGVRMPRSVGQAVSIVGALVLGQAAVQAGIVSPAMVIVVAITGIASFATPAFNIAITARMLRFVLMILAASFGAFGITMGMIFIVAHMTSLQSFGTPYLSPLGPFNIIDQKDTFIRFPLWSVITRSKLFRVKKYAQTSKETPSALSNHGERNGDGAQ</sequence>
<keyword evidence="3" id="KW-1133">Transmembrane helix</keyword>
<feature type="transmembrane region" description="Helical" evidence="3">
    <location>
        <begin position="319"/>
        <end position="341"/>
    </location>
</feature>
<name>A0ABT1YRU6_9BACL</name>
<protein>
    <submittedName>
        <fullName evidence="4">Spore germination protein</fullName>
    </submittedName>
</protein>
<evidence type="ECO:0000313" key="5">
    <source>
        <dbReference type="Proteomes" id="UP001300012"/>
    </source>
</evidence>
<evidence type="ECO:0000256" key="1">
    <source>
        <dbReference type="ARBA" id="ARBA00005278"/>
    </source>
</evidence>
<dbReference type="RefSeq" id="WP_258216261.1">
    <property type="nucleotide sequence ID" value="NZ_JANQBD010000021.1"/>
</dbReference>
<evidence type="ECO:0000256" key="2">
    <source>
        <dbReference type="ARBA" id="ARBA00023136"/>
    </source>
</evidence>
<feature type="transmembrane region" description="Helical" evidence="3">
    <location>
        <begin position="444"/>
        <end position="467"/>
    </location>
</feature>
<feature type="transmembrane region" description="Helical" evidence="3">
    <location>
        <begin position="417"/>
        <end position="437"/>
    </location>
</feature>
<feature type="transmembrane region" description="Helical" evidence="3">
    <location>
        <begin position="391"/>
        <end position="411"/>
    </location>
</feature>
<accession>A0ABT1YRU6</accession>
<proteinExistence type="inferred from homology"/>
<evidence type="ECO:0000313" key="4">
    <source>
        <dbReference type="EMBL" id="MCR8634710.1"/>
    </source>
</evidence>
<dbReference type="EMBL" id="JANQBD010000021">
    <property type="protein sequence ID" value="MCR8634710.1"/>
    <property type="molecule type" value="Genomic_DNA"/>
</dbReference>
<dbReference type="PANTHER" id="PTHR22550">
    <property type="entry name" value="SPORE GERMINATION PROTEIN"/>
    <property type="match status" value="1"/>
</dbReference>
<dbReference type="Proteomes" id="UP001300012">
    <property type="component" value="Unassembled WGS sequence"/>
</dbReference>
<keyword evidence="3" id="KW-0812">Transmembrane</keyword>
<dbReference type="PIRSF" id="PIRSF005690">
    <property type="entry name" value="GerBA"/>
    <property type="match status" value="1"/>
</dbReference>
<dbReference type="PANTHER" id="PTHR22550:SF5">
    <property type="entry name" value="LEUCINE ZIPPER PROTEIN 4"/>
    <property type="match status" value="1"/>
</dbReference>
<dbReference type="InterPro" id="IPR004995">
    <property type="entry name" value="Spore_Ger"/>
</dbReference>
<keyword evidence="2 3" id="KW-0472">Membrane</keyword>
<dbReference type="InterPro" id="IPR050768">
    <property type="entry name" value="UPF0353/GerABKA_families"/>
</dbReference>
<comment type="similarity">
    <text evidence="1">Belongs to the GerABKA family.</text>
</comment>
<keyword evidence="5" id="KW-1185">Reference proteome</keyword>
<dbReference type="Pfam" id="PF03323">
    <property type="entry name" value="GerA"/>
    <property type="match status" value="1"/>
</dbReference>
<comment type="caution">
    <text evidence="4">The sequence shown here is derived from an EMBL/GenBank/DDBJ whole genome shotgun (WGS) entry which is preliminary data.</text>
</comment>